<sequence length="466" mass="50376">MRLCRMAGAAAVLSLLGASAGIAGGDGGSYNASAQTRCDGVFSNGTRIDVSDPKDLADVPGKQTFCDFHTFGWNQFLWLVESVDGQPRFMGFAPWYNMLSHDPALDKPAPYPGGSTALKTALLDKTQAGSGDELIDVDGQLVRYDIRYDETAYNFVVRENLYDKSGYDKACDPDDKGVCANNVWLPPNGTDNGNFMELKTSWRTFDEGECPEDEMFCEGDFGLVGMHIVEKTPTHGESIWVSMEHIANVPDCEPGHSLSIAETGPDGMAWNFFDPKTAPDSVMKSKTCNVTGDSPQCNGDPNKDGKTRQVNVCRTDMLPAGGASDANCAVVPSSEGDKNANSKGNVACLNASLRPKLEGPWGNYHLIGTLWTKPGQGPTQDFRIKVFQDEEKGLSYVDAVGLPHLANATMETYLQVGATGYDPLGNNATQAGCFFCHNLPDKSYQMDLSHFPTKLDASVENLKSAH</sequence>
<feature type="signal peptide" evidence="1">
    <location>
        <begin position="1"/>
        <end position="20"/>
    </location>
</feature>
<accession>A0A369TCK5</accession>
<reference evidence="2 3" key="1">
    <citation type="submission" date="2018-07" db="EMBL/GenBank/DDBJ databases">
        <title>Venubactetium sediminum gen. nov., sp. nov., isolated from a marine solar saltern.</title>
        <authorList>
            <person name="Wang S."/>
        </authorList>
    </citation>
    <scope>NUCLEOTIDE SEQUENCE [LARGE SCALE GENOMIC DNA]</scope>
    <source>
        <strain evidence="2 3">WD2A32</strain>
    </source>
</reference>
<evidence type="ECO:0000313" key="3">
    <source>
        <dbReference type="Proteomes" id="UP000253941"/>
    </source>
</evidence>
<gene>
    <name evidence="2" type="ORF">DRB17_10420</name>
</gene>
<proteinExistence type="predicted"/>
<evidence type="ECO:0008006" key="4">
    <source>
        <dbReference type="Google" id="ProtNLM"/>
    </source>
</evidence>
<organism evidence="2 3">
    <name type="scientific">Ferruginivarius sediminum</name>
    <dbReference type="NCBI Taxonomy" id="2661937"/>
    <lineage>
        <taxon>Bacteria</taxon>
        <taxon>Pseudomonadati</taxon>
        <taxon>Pseudomonadota</taxon>
        <taxon>Alphaproteobacteria</taxon>
        <taxon>Rhodospirillales</taxon>
        <taxon>Rhodospirillaceae</taxon>
        <taxon>Ferruginivarius</taxon>
    </lineage>
</organism>
<name>A0A369TCK5_9PROT</name>
<comment type="caution">
    <text evidence="2">The sequence shown here is derived from an EMBL/GenBank/DDBJ whole genome shotgun (WGS) entry which is preliminary data.</text>
</comment>
<dbReference type="AlphaFoldDB" id="A0A369TCK5"/>
<keyword evidence="3" id="KW-1185">Reference proteome</keyword>
<dbReference type="EMBL" id="QPMH01000008">
    <property type="protein sequence ID" value="RDD61897.1"/>
    <property type="molecule type" value="Genomic_DNA"/>
</dbReference>
<protein>
    <recommendedName>
        <fullName evidence="4">Cytochrome c-552/DMSO reductase-like haem-binding domain-containing protein</fullName>
    </recommendedName>
</protein>
<keyword evidence="1" id="KW-0732">Signal</keyword>
<evidence type="ECO:0000313" key="2">
    <source>
        <dbReference type="EMBL" id="RDD61897.1"/>
    </source>
</evidence>
<evidence type="ECO:0000256" key="1">
    <source>
        <dbReference type="SAM" id="SignalP"/>
    </source>
</evidence>
<feature type="chain" id="PRO_5016589052" description="Cytochrome c-552/DMSO reductase-like haem-binding domain-containing protein" evidence="1">
    <location>
        <begin position="21"/>
        <end position="466"/>
    </location>
</feature>
<dbReference type="Proteomes" id="UP000253941">
    <property type="component" value="Unassembled WGS sequence"/>
</dbReference>